<dbReference type="EMBL" id="JBELOE010000076">
    <property type="protein sequence ID" value="MER2490917.1"/>
    <property type="molecule type" value="Genomic_DNA"/>
</dbReference>
<dbReference type="Pfam" id="PF08668">
    <property type="entry name" value="HDOD"/>
    <property type="match status" value="1"/>
</dbReference>
<dbReference type="PROSITE" id="PS51833">
    <property type="entry name" value="HDOD"/>
    <property type="match status" value="1"/>
</dbReference>
<feature type="domain" description="EAL" evidence="1">
    <location>
        <begin position="1"/>
        <end position="204"/>
    </location>
</feature>
<gene>
    <name evidence="3" type="ORF">ABS311_03345</name>
</gene>
<dbReference type="InterPro" id="IPR013976">
    <property type="entry name" value="HDOD"/>
</dbReference>
<dbReference type="Proteomes" id="UP001467690">
    <property type="component" value="Unassembled WGS sequence"/>
</dbReference>
<dbReference type="PANTHER" id="PTHR33525">
    <property type="match status" value="1"/>
</dbReference>
<name>A0ABV1RDS2_9ALTE</name>
<protein>
    <submittedName>
        <fullName evidence="3">HDOD domain-containing protein</fullName>
    </submittedName>
</protein>
<dbReference type="Gene3D" id="1.10.3210.10">
    <property type="entry name" value="Hypothetical protein af1432"/>
    <property type="match status" value="1"/>
</dbReference>
<dbReference type="SUPFAM" id="SSF109604">
    <property type="entry name" value="HD-domain/PDEase-like"/>
    <property type="match status" value="1"/>
</dbReference>
<evidence type="ECO:0000313" key="3">
    <source>
        <dbReference type="EMBL" id="MER2490917.1"/>
    </source>
</evidence>
<evidence type="ECO:0000259" key="1">
    <source>
        <dbReference type="PROSITE" id="PS50883"/>
    </source>
</evidence>
<dbReference type="InterPro" id="IPR052340">
    <property type="entry name" value="RNase_Y/CdgJ"/>
</dbReference>
<comment type="caution">
    <text evidence="3">The sequence shown here is derived from an EMBL/GenBank/DDBJ whole genome shotgun (WGS) entry which is preliminary data.</text>
</comment>
<organism evidence="3 4">
    <name type="scientific">Catenovulum sediminis</name>
    <dbReference type="NCBI Taxonomy" id="1740262"/>
    <lineage>
        <taxon>Bacteria</taxon>
        <taxon>Pseudomonadati</taxon>
        <taxon>Pseudomonadota</taxon>
        <taxon>Gammaproteobacteria</taxon>
        <taxon>Alteromonadales</taxon>
        <taxon>Alteromonadaceae</taxon>
        <taxon>Catenovulum</taxon>
    </lineage>
</organism>
<dbReference type="PROSITE" id="PS50883">
    <property type="entry name" value="EAL"/>
    <property type="match status" value="1"/>
</dbReference>
<feature type="domain" description="HDOD" evidence="2">
    <location>
        <begin position="198"/>
        <end position="385"/>
    </location>
</feature>
<dbReference type="InterPro" id="IPR014408">
    <property type="entry name" value="dGMP_Pdiesterase_EAL/HD-GYP"/>
</dbReference>
<dbReference type="SUPFAM" id="SSF141868">
    <property type="entry name" value="EAL domain-like"/>
    <property type="match status" value="1"/>
</dbReference>
<dbReference type="RefSeq" id="WP_350400712.1">
    <property type="nucleotide sequence ID" value="NZ_JBELOE010000076.1"/>
</dbReference>
<dbReference type="PANTHER" id="PTHR33525:SF4">
    <property type="entry name" value="CYCLIC DI-GMP PHOSPHODIESTERASE CDGJ"/>
    <property type="match status" value="1"/>
</dbReference>
<accession>A0ABV1RDS2</accession>
<sequence length="406" mass="45945">MYAYVARQAILDVEQEICGYELLFRDSFENTFPDICPDKATSQILSGNHLTGGLEKITDGKCVFINFYEDTLIHRFPTSLDPKNVVIEILESVSVSEELLDSCRALKKMGYSLALDDHDFDPKWDIFLPYIDMIKVDVRQFNIIQISKYIRRIAGSGVKLLAEKVETKEEFEKLKTLGFDLYQGYFFARPEVLKSKQMQPSKLNLMRLVGQTASANMDMQKVAEIIEQDVALSYKLLRFINSPAIGTGQKITSLKHAAIYMGEVELKKFISLMALANACNEKPDEIMTLSLIRARFCSHLAINKGDSENPPMAFLAGLFSLVDAMLDEPMDFVVEKLPVADELKMALTQQNGQLGLYLKLVLYYEQALWDKAEEMAVVSAISMVDVHEFYQESLVWSAKVKAEVST</sequence>
<proteinExistence type="predicted"/>
<dbReference type="PIRSF" id="PIRSF003180">
    <property type="entry name" value="DiGMPpdiest_YuxH"/>
    <property type="match status" value="1"/>
</dbReference>
<evidence type="ECO:0000313" key="4">
    <source>
        <dbReference type="Proteomes" id="UP001467690"/>
    </source>
</evidence>
<evidence type="ECO:0000259" key="2">
    <source>
        <dbReference type="PROSITE" id="PS51833"/>
    </source>
</evidence>
<dbReference type="Pfam" id="PF00563">
    <property type="entry name" value="EAL"/>
    <property type="match status" value="1"/>
</dbReference>
<dbReference type="InterPro" id="IPR035919">
    <property type="entry name" value="EAL_sf"/>
</dbReference>
<keyword evidence="4" id="KW-1185">Reference proteome</keyword>
<reference evidence="3 4" key="1">
    <citation type="submission" date="2024-06" db="EMBL/GenBank/DDBJ databases">
        <authorList>
            <person name="Chen R.Y."/>
        </authorList>
    </citation>
    <scope>NUCLEOTIDE SEQUENCE [LARGE SCALE GENOMIC DNA]</scope>
    <source>
        <strain evidence="3 4">D2</strain>
    </source>
</reference>
<dbReference type="InterPro" id="IPR001633">
    <property type="entry name" value="EAL_dom"/>
</dbReference>
<dbReference type="Gene3D" id="3.20.20.450">
    <property type="entry name" value="EAL domain"/>
    <property type="match status" value="1"/>
</dbReference>